<dbReference type="GO" id="GO:0016787">
    <property type="term" value="F:hydrolase activity"/>
    <property type="evidence" value="ECO:0007669"/>
    <property type="project" value="UniProtKB-KW"/>
</dbReference>
<accession>A0A366HDP3</accession>
<dbReference type="EMBL" id="QNRQ01000004">
    <property type="protein sequence ID" value="RBP39996.1"/>
    <property type="molecule type" value="Genomic_DNA"/>
</dbReference>
<name>A0A366HDP3_9BURK</name>
<dbReference type="Proteomes" id="UP000253628">
    <property type="component" value="Unassembled WGS sequence"/>
</dbReference>
<proteinExistence type="predicted"/>
<protein>
    <submittedName>
        <fullName evidence="2">PncC family amidohydrolase</fullName>
    </submittedName>
</protein>
<comment type="caution">
    <text evidence="2">The sequence shown here is derived from an EMBL/GenBank/DDBJ whole genome shotgun (WGS) entry which is preliminary data.</text>
</comment>
<evidence type="ECO:0000313" key="3">
    <source>
        <dbReference type="Proteomes" id="UP000253628"/>
    </source>
</evidence>
<evidence type="ECO:0000259" key="1">
    <source>
        <dbReference type="Pfam" id="PF02464"/>
    </source>
</evidence>
<feature type="domain" description="CinA C-terminal" evidence="1">
    <location>
        <begin position="6"/>
        <end position="155"/>
    </location>
</feature>
<keyword evidence="2" id="KW-0378">Hydrolase</keyword>
<dbReference type="InterPro" id="IPR008136">
    <property type="entry name" value="CinA_C"/>
</dbReference>
<dbReference type="OrthoDB" id="9801454at2"/>
<keyword evidence="3" id="KW-1185">Reference proteome</keyword>
<dbReference type="SUPFAM" id="SSF142433">
    <property type="entry name" value="CinA-like"/>
    <property type="match status" value="1"/>
</dbReference>
<dbReference type="Gene3D" id="3.90.950.20">
    <property type="entry name" value="CinA-like"/>
    <property type="match status" value="1"/>
</dbReference>
<organism evidence="2 3">
    <name type="scientific">Eoetvoesiella caeni</name>
    <dbReference type="NCBI Taxonomy" id="645616"/>
    <lineage>
        <taxon>Bacteria</taxon>
        <taxon>Pseudomonadati</taxon>
        <taxon>Pseudomonadota</taxon>
        <taxon>Betaproteobacteria</taxon>
        <taxon>Burkholderiales</taxon>
        <taxon>Alcaligenaceae</taxon>
        <taxon>Eoetvoesiella</taxon>
    </lineage>
</organism>
<sequence length="169" mass="18091">MNNIDAVSDYMQEHRLLLVTAESCTAGLIAARLVDSRGAGEILDCAFVTYSPAAKQRCLDVNEATIKAYGLTSEQVSIEMAHGALARSKANVAIANTGVTEPMPKGPPEGTQCFAWVFSLPHATAQVFSETRKFDGERNEVRAASADYALARLVRLHARLIAAASGPVR</sequence>
<evidence type="ECO:0000313" key="2">
    <source>
        <dbReference type="EMBL" id="RBP39996.1"/>
    </source>
</evidence>
<gene>
    <name evidence="2" type="ORF">DFR37_10491</name>
</gene>
<reference evidence="2 3" key="1">
    <citation type="submission" date="2018-06" db="EMBL/GenBank/DDBJ databases">
        <title>Genomic Encyclopedia of Type Strains, Phase IV (KMG-IV): sequencing the most valuable type-strain genomes for metagenomic binning, comparative biology and taxonomic classification.</title>
        <authorList>
            <person name="Goeker M."/>
        </authorList>
    </citation>
    <scope>NUCLEOTIDE SEQUENCE [LARGE SCALE GENOMIC DNA]</scope>
    <source>
        <strain evidence="2 3">DSM 25520</strain>
    </source>
</reference>
<dbReference type="RefSeq" id="WP_113932967.1">
    <property type="nucleotide sequence ID" value="NZ_JACCEU010000005.1"/>
</dbReference>
<dbReference type="Pfam" id="PF02464">
    <property type="entry name" value="CinA"/>
    <property type="match status" value="1"/>
</dbReference>
<dbReference type="AlphaFoldDB" id="A0A366HDP3"/>
<dbReference type="NCBIfam" id="TIGR00199">
    <property type="entry name" value="PncC_domain"/>
    <property type="match status" value="1"/>
</dbReference>
<dbReference type="InterPro" id="IPR036653">
    <property type="entry name" value="CinA-like_C"/>
</dbReference>